<proteinExistence type="predicted"/>
<dbReference type="InterPro" id="IPR015366">
    <property type="entry name" value="S53_propep"/>
</dbReference>
<dbReference type="GO" id="GO:0008240">
    <property type="term" value="F:tripeptidyl-peptidase activity"/>
    <property type="evidence" value="ECO:0007669"/>
    <property type="project" value="TreeGrafter"/>
</dbReference>
<dbReference type="Proteomes" id="UP001201163">
    <property type="component" value="Unassembled WGS sequence"/>
</dbReference>
<sequence>MAFLSSVSLTLGGKWLKVIGVPVPQTNDILGASYQLYQHVKTNNTALRTVSYSLPDVLHGHIQTVVPTTYFGSPCTQWKKPRFGPHGVAAARANAGSEELVTTSPNRGLVVTPSFTPTLAYPSSQDLKDFLTEFRTDGEDATYTVLPVNGGGYDRRHPGVEANLDIQYAAAMTYSAPTFYYSTGGEEIIPTYVLEQKNLPQTISTTYSGNEYGVPQEFAEGVCELFAKLGTLGVSVLFSPGDWGSYSVQNLGPAT</sequence>
<evidence type="ECO:0000259" key="1">
    <source>
        <dbReference type="Pfam" id="PF09286"/>
    </source>
</evidence>
<reference evidence="2" key="1">
    <citation type="submission" date="2022-01" db="EMBL/GenBank/DDBJ databases">
        <title>Comparative genomics reveals a dynamic genome evolution in the ectomycorrhizal milk-cap (Lactarius) mushrooms.</title>
        <authorList>
            <consortium name="DOE Joint Genome Institute"/>
            <person name="Lebreton A."/>
            <person name="Tang N."/>
            <person name="Kuo A."/>
            <person name="LaButti K."/>
            <person name="Drula E."/>
            <person name="Barry K."/>
            <person name="Clum A."/>
            <person name="Lipzen A."/>
            <person name="Mousain D."/>
            <person name="Ng V."/>
            <person name="Wang R."/>
            <person name="Wang X."/>
            <person name="Dai Y."/>
            <person name="Henrissat B."/>
            <person name="Grigoriev I.V."/>
            <person name="Guerin-Laguette A."/>
            <person name="Yu F."/>
            <person name="Martin F.M."/>
        </authorList>
    </citation>
    <scope>NUCLEOTIDE SEQUENCE</scope>
    <source>
        <strain evidence="2">QP</strain>
    </source>
</reference>
<evidence type="ECO:0000313" key="3">
    <source>
        <dbReference type="Proteomes" id="UP001201163"/>
    </source>
</evidence>
<dbReference type="SUPFAM" id="SSF52743">
    <property type="entry name" value="Subtilisin-like"/>
    <property type="match status" value="1"/>
</dbReference>
<dbReference type="GO" id="GO:0006508">
    <property type="term" value="P:proteolysis"/>
    <property type="evidence" value="ECO:0007669"/>
    <property type="project" value="InterPro"/>
</dbReference>
<protein>
    <recommendedName>
        <fullName evidence="1">Peptidase S53 activation domain-containing protein</fullName>
    </recommendedName>
</protein>
<dbReference type="InterPro" id="IPR036852">
    <property type="entry name" value="Peptidase_S8/S53_dom_sf"/>
</dbReference>
<dbReference type="InterPro" id="IPR050819">
    <property type="entry name" value="Tripeptidyl-peptidase_I"/>
</dbReference>
<dbReference type="AlphaFoldDB" id="A0AAD4QB12"/>
<name>A0AAD4QB12_9AGAM</name>
<dbReference type="GO" id="GO:0004252">
    <property type="term" value="F:serine-type endopeptidase activity"/>
    <property type="evidence" value="ECO:0007669"/>
    <property type="project" value="InterPro"/>
</dbReference>
<dbReference type="Pfam" id="PF09286">
    <property type="entry name" value="Pro-kuma_activ"/>
    <property type="match status" value="1"/>
</dbReference>
<feature type="domain" description="Peptidase S53 activation" evidence="1">
    <location>
        <begin position="12"/>
        <end position="71"/>
    </location>
</feature>
<gene>
    <name evidence="2" type="ORF">EDB92DRAFT_1949086</name>
</gene>
<organism evidence="2 3">
    <name type="scientific">Lactarius akahatsu</name>
    <dbReference type="NCBI Taxonomy" id="416441"/>
    <lineage>
        <taxon>Eukaryota</taxon>
        <taxon>Fungi</taxon>
        <taxon>Dikarya</taxon>
        <taxon>Basidiomycota</taxon>
        <taxon>Agaricomycotina</taxon>
        <taxon>Agaricomycetes</taxon>
        <taxon>Russulales</taxon>
        <taxon>Russulaceae</taxon>
        <taxon>Lactarius</taxon>
    </lineage>
</organism>
<keyword evidence="3" id="KW-1185">Reference proteome</keyword>
<evidence type="ECO:0000313" key="2">
    <source>
        <dbReference type="EMBL" id="KAH8986604.1"/>
    </source>
</evidence>
<comment type="caution">
    <text evidence="2">The sequence shown here is derived from an EMBL/GenBank/DDBJ whole genome shotgun (WGS) entry which is preliminary data.</text>
</comment>
<accession>A0AAD4QB12</accession>
<dbReference type="PANTHER" id="PTHR14218">
    <property type="entry name" value="PROTEASE S8 TRIPEPTIDYL PEPTIDASE I CLN2"/>
    <property type="match status" value="1"/>
</dbReference>
<dbReference type="Gene3D" id="3.40.50.200">
    <property type="entry name" value="Peptidase S8/S53 domain"/>
    <property type="match status" value="1"/>
</dbReference>
<dbReference type="EMBL" id="JAKELL010000053">
    <property type="protein sequence ID" value="KAH8986604.1"/>
    <property type="molecule type" value="Genomic_DNA"/>
</dbReference>
<dbReference type="PANTHER" id="PTHR14218:SF32">
    <property type="entry name" value="TRIPEPTIDYL PEPTIDASE SED3 (AFU_ORTHOLOGUE AFUA_3G08930)"/>
    <property type="match status" value="1"/>
</dbReference>